<dbReference type="AlphaFoldDB" id="A0A2S7UVY9"/>
<evidence type="ECO:0000313" key="3">
    <source>
        <dbReference type="Proteomes" id="UP000239007"/>
    </source>
</evidence>
<dbReference type="RefSeq" id="WP_105052624.1">
    <property type="nucleotide sequence ID" value="NZ_BMYG01000016.1"/>
</dbReference>
<proteinExistence type="predicted"/>
<dbReference type="OrthoDB" id="7063379at2"/>
<comment type="caution">
    <text evidence="2">The sequence shown here is derived from an EMBL/GenBank/DDBJ whole genome shotgun (WGS) entry which is preliminary data.</text>
</comment>
<name>A0A2S7UVY9_9GAMM</name>
<protein>
    <submittedName>
        <fullName evidence="2">Uncharacterized protein</fullName>
    </submittedName>
</protein>
<dbReference type="Proteomes" id="UP000239007">
    <property type="component" value="Unassembled WGS sequence"/>
</dbReference>
<keyword evidence="3" id="KW-1185">Reference proteome</keyword>
<keyword evidence="1" id="KW-1133">Transmembrane helix</keyword>
<organism evidence="2 3">
    <name type="scientific">Psychrosphaera saromensis</name>
    <dbReference type="NCBI Taxonomy" id="716813"/>
    <lineage>
        <taxon>Bacteria</taxon>
        <taxon>Pseudomonadati</taxon>
        <taxon>Pseudomonadota</taxon>
        <taxon>Gammaproteobacteria</taxon>
        <taxon>Alteromonadales</taxon>
        <taxon>Pseudoalteromonadaceae</taxon>
        <taxon>Psychrosphaera</taxon>
    </lineage>
</organism>
<dbReference type="EMBL" id="MSCH01000003">
    <property type="protein sequence ID" value="PQJ54113.1"/>
    <property type="molecule type" value="Genomic_DNA"/>
</dbReference>
<gene>
    <name evidence="2" type="ORF">BTO11_10925</name>
</gene>
<evidence type="ECO:0000313" key="2">
    <source>
        <dbReference type="EMBL" id="PQJ54113.1"/>
    </source>
</evidence>
<reference evidence="2 3" key="1">
    <citation type="submission" date="2016-12" db="EMBL/GenBank/DDBJ databases">
        <title>Diversity of luminous bacteria.</title>
        <authorList>
            <person name="Yoshizawa S."/>
            <person name="Kogure K."/>
        </authorList>
    </citation>
    <scope>NUCLEOTIDE SEQUENCE [LARGE SCALE GENOMIC DNA]</scope>
    <source>
        <strain evidence="2 3">SA4-48</strain>
    </source>
</reference>
<evidence type="ECO:0000256" key="1">
    <source>
        <dbReference type="SAM" id="Phobius"/>
    </source>
</evidence>
<accession>A0A2S7UVY9</accession>
<feature type="transmembrane region" description="Helical" evidence="1">
    <location>
        <begin position="20"/>
        <end position="43"/>
    </location>
</feature>
<keyword evidence="1" id="KW-0812">Transmembrane</keyword>
<keyword evidence="1" id="KW-0472">Membrane</keyword>
<sequence>MDEQLITLLVDKVVSDVSFWTALIGLGGVVIGALIAIIGNVIIYKMQNKQQVTIDEARKELLNKMLSDSRFSEGRSLETLSKVTGSQLDECRRLLIGIKARGFTLSDGREGWVYIKNRPLSAQ</sequence>